<organism evidence="5 6">
    <name type="scientific">Clostridium puniceum</name>
    <dbReference type="NCBI Taxonomy" id="29367"/>
    <lineage>
        <taxon>Bacteria</taxon>
        <taxon>Bacillati</taxon>
        <taxon>Bacillota</taxon>
        <taxon>Clostridia</taxon>
        <taxon>Eubacteriales</taxon>
        <taxon>Clostridiaceae</taxon>
        <taxon>Clostridium</taxon>
    </lineage>
</organism>
<dbReference type="PROSITE" id="PS01124">
    <property type="entry name" value="HTH_ARAC_FAMILY_2"/>
    <property type="match status" value="1"/>
</dbReference>
<dbReference type="PROSITE" id="PS00041">
    <property type="entry name" value="HTH_ARAC_FAMILY_1"/>
    <property type="match status" value="1"/>
</dbReference>
<keyword evidence="2" id="KW-0238">DNA-binding</keyword>
<keyword evidence="1" id="KW-0805">Transcription regulation</keyword>
<comment type="caution">
    <text evidence="5">The sequence shown here is derived from an EMBL/GenBank/DDBJ whole genome shotgun (WGS) entry which is preliminary data.</text>
</comment>
<dbReference type="AlphaFoldDB" id="A0A1S8T215"/>
<dbReference type="Pfam" id="PF12833">
    <property type="entry name" value="HTH_18"/>
    <property type="match status" value="1"/>
</dbReference>
<sequence length="330" mass="38270">MNTNKIIKKCIEIPGISLKKNPDSIELCMEQDNDKGSMTFFSIFPGISIAYIFINSPTWPIPDLSEQDDSLNTPLLLNYCVTGRCELFLDNDSFVYLKDGEFSISKKSAKKQYTYPLTIYEGLEFFIDIHTISTLAPYINDVFNININKITDLYCLLDKTYISQCSENIKHILTKIWKLYDEDTAHAIFMMKIYTLQLLDLLLCRKHIPPAKSSTFFTATQVKIAQKTERIITADLKHHHPAWELAKLFSISETSLKNYFRGIYGQNISVYLREARMNEAAKMLEKTKMPISKISEQVGYMNQSKFTSVFKLQYNMSPLEYRRKKVLEEI</sequence>
<dbReference type="InterPro" id="IPR053142">
    <property type="entry name" value="PchR_regulatory_protein"/>
</dbReference>
<evidence type="ECO:0000313" key="6">
    <source>
        <dbReference type="Proteomes" id="UP000190890"/>
    </source>
</evidence>
<dbReference type="InterPro" id="IPR009057">
    <property type="entry name" value="Homeodomain-like_sf"/>
</dbReference>
<protein>
    <submittedName>
        <fullName evidence="5">Regulatory protein SoxS</fullName>
    </submittedName>
</protein>
<keyword evidence="3" id="KW-0804">Transcription</keyword>
<dbReference type="InterPro" id="IPR018062">
    <property type="entry name" value="HTH_AraC-typ_CS"/>
</dbReference>
<feature type="domain" description="HTH araC/xylS-type" evidence="4">
    <location>
        <begin position="226"/>
        <end position="324"/>
    </location>
</feature>
<dbReference type="Proteomes" id="UP000190890">
    <property type="component" value="Unassembled WGS sequence"/>
</dbReference>
<evidence type="ECO:0000256" key="1">
    <source>
        <dbReference type="ARBA" id="ARBA00023015"/>
    </source>
</evidence>
<reference evidence="5 6" key="1">
    <citation type="submission" date="2016-05" db="EMBL/GenBank/DDBJ databases">
        <title>Microbial solvent formation.</title>
        <authorList>
            <person name="Poehlein A."/>
            <person name="Montoya Solano J.D."/>
            <person name="Flitsch S."/>
            <person name="Krabben P."/>
            <person name="Duerre P."/>
            <person name="Daniel R."/>
        </authorList>
    </citation>
    <scope>NUCLEOTIDE SEQUENCE [LARGE SCALE GENOMIC DNA]</scope>
    <source>
        <strain evidence="5 6">DSM 2619</strain>
    </source>
</reference>
<dbReference type="PANTHER" id="PTHR47893:SF1">
    <property type="entry name" value="REGULATORY PROTEIN PCHR"/>
    <property type="match status" value="1"/>
</dbReference>
<gene>
    <name evidence="5" type="primary">soxS_3</name>
    <name evidence="5" type="ORF">CLPUN_49000</name>
</gene>
<dbReference type="PANTHER" id="PTHR47893">
    <property type="entry name" value="REGULATORY PROTEIN PCHR"/>
    <property type="match status" value="1"/>
</dbReference>
<dbReference type="STRING" id="29367.CLPUN_49000"/>
<evidence type="ECO:0000313" key="5">
    <source>
        <dbReference type="EMBL" id="OOM71661.1"/>
    </source>
</evidence>
<dbReference type="SUPFAM" id="SSF46689">
    <property type="entry name" value="Homeodomain-like"/>
    <property type="match status" value="1"/>
</dbReference>
<dbReference type="InterPro" id="IPR020449">
    <property type="entry name" value="Tscrpt_reg_AraC-type_HTH"/>
</dbReference>
<dbReference type="GO" id="GO:0003700">
    <property type="term" value="F:DNA-binding transcription factor activity"/>
    <property type="evidence" value="ECO:0007669"/>
    <property type="project" value="InterPro"/>
</dbReference>
<name>A0A1S8T215_9CLOT</name>
<evidence type="ECO:0000259" key="4">
    <source>
        <dbReference type="PROSITE" id="PS01124"/>
    </source>
</evidence>
<evidence type="ECO:0000256" key="3">
    <source>
        <dbReference type="ARBA" id="ARBA00023163"/>
    </source>
</evidence>
<dbReference type="EMBL" id="LZZM01000228">
    <property type="protein sequence ID" value="OOM71661.1"/>
    <property type="molecule type" value="Genomic_DNA"/>
</dbReference>
<dbReference type="RefSeq" id="WP_143329128.1">
    <property type="nucleotide sequence ID" value="NZ_LZZM01000228.1"/>
</dbReference>
<dbReference type="Gene3D" id="1.10.10.60">
    <property type="entry name" value="Homeodomain-like"/>
    <property type="match status" value="1"/>
</dbReference>
<keyword evidence="6" id="KW-1185">Reference proteome</keyword>
<accession>A0A1S8T215</accession>
<dbReference type="GO" id="GO:0043565">
    <property type="term" value="F:sequence-specific DNA binding"/>
    <property type="evidence" value="ECO:0007669"/>
    <property type="project" value="InterPro"/>
</dbReference>
<proteinExistence type="predicted"/>
<dbReference type="InterPro" id="IPR018060">
    <property type="entry name" value="HTH_AraC"/>
</dbReference>
<dbReference type="PRINTS" id="PR00032">
    <property type="entry name" value="HTHARAC"/>
</dbReference>
<evidence type="ECO:0000256" key="2">
    <source>
        <dbReference type="ARBA" id="ARBA00023125"/>
    </source>
</evidence>
<dbReference type="SMART" id="SM00342">
    <property type="entry name" value="HTH_ARAC"/>
    <property type="match status" value="1"/>
</dbReference>
<dbReference type="OrthoDB" id="9772607at2"/>